<name>A0AAE3G8T3_9GAMM</name>
<feature type="region of interest" description="Disordered" evidence="1">
    <location>
        <begin position="1"/>
        <end position="30"/>
    </location>
</feature>
<evidence type="ECO:0000313" key="2">
    <source>
        <dbReference type="EMBL" id="MCP1677138.1"/>
    </source>
</evidence>
<accession>A0AAE3G8T3</accession>
<comment type="caution">
    <text evidence="2">The sequence shown here is derived from an EMBL/GenBank/DDBJ whole genome shotgun (WGS) entry which is preliminary data.</text>
</comment>
<dbReference type="RefSeq" id="WP_253485284.1">
    <property type="nucleotide sequence ID" value="NZ_JALJXV010000014.1"/>
</dbReference>
<dbReference type="Proteomes" id="UP001205843">
    <property type="component" value="Unassembled WGS sequence"/>
</dbReference>
<reference evidence="2" key="1">
    <citation type="submission" date="2022-03" db="EMBL/GenBank/DDBJ databases">
        <title>Genomic Encyclopedia of Type Strains, Phase III (KMG-III): the genomes of soil and plant-associated and newly described type strains.</title>
        <authorList>
            <person name="Whitman W."/>
        </authorList>
    </citation>
    <scope>NUCLEOTIDE SEQUENCE</scope>
    <source>
        <strain evidence="2">ANL 6-2</strain>
    </source>
</reference>
<dbReference type="InterPro" id="IPR017467">
    <property type="entry name" value="CHP03016_PEP-CTERM"/>
</dbReference>
<dbReference type="NCBIfam" id="TIGR03016">
    <property type="entry name" value="pepcterm_hypo_1"/>
    <property type="match status" value="1"/>
</dbReference>
<organism evidence="2 3">
    <name type="scientific">Natronocella acetinitrilica</name>
    <dbReference type="NCBI Taxonomy" id="414046"/>
    <lineage>
        <taxon>Bacteria</taxon>
        <taxon>Pseudomonadati</taxon>
        <taxon>Pseudomonadota</taxon>
        <taxon>Gammaproteobacteria</taxon>
        <taxon>Chromatiales</taxon>
        <taxon>Ectothiorhodospiraceae</taxon>
        <taxon>Natronocella</taxon>
    </lineage>
</organism>
<evidence type="ECO:0000256" key="1">
    <source>
        <dbReference type="SAM" id="MobiDB-lite"/>
    </source>
</evidence>
<gene>
    <name evidence="2" type="ORF">J2T57_004312</name>
</gene>
<protein>
    <submittedName>
        <fullName evidence="2">Uncharacterized protein (PEP-CTERM system associated)</fullName>
    </submittedName>
</protein>
<keyword evidence="3" id="KW-1185">Reference proteome</keyword>
<dbReference type="AlphaFoldDB" id="A0AAE3G8T3"/>
<evidence type="ECO:0000313" key="3">
    <source>
        <dbReference type="Proteomes" id="UP001205843"/>
    </source>
</evidence>
<proteinExistence type="predicted"/>
<dbReference type="EMBL" id="JALJXV010000014">
    <property type="protein sequence ID" value="MCP1677138.1"/>
    <property type="molecule type" value="Genomic_DNA"/>
</dbReference>
<feature type="compositionally biased region" description="Low complexity" evidence="1">
    <location>
        <begin position="1"/>
        <end position="18"/>
    </location>
</feature>
<sequence length="504" mass="56433">MSLAPAAQAQAQQTGAEAPSGPPVRPTLSGCRVALPGGADMDSGLAGQYLEDSQGAPFLVAPSLTLRQTYTDNVTLAPDSDKESDFVTQLIPSLSLCRVGPRLRTQVDYQATANYYWNDQDRNDIYHTLNADSTATLVRNRLFVDLGALYEQQTISNRGAFADDLALDTGNRSDAITLRASPYLVQDLGPLGNSVTRVGVRRTVYDEDIPNITRQSGSFQLVSPEAADPVSWLASVQSERVERSNIDRSQYFDNAFLELGYRLTGRLQLIGRGGAETESRADGTQDRFGAEYWEAGFRWTDVRTSIEARYGRRFFGDTYFAAITRRGSRLTSSLSYRETQQISDRFVVLSPEDLGLPSQIVDPDTGEVFDLPGFIVEDNEVFVSKRATANTTYRTGRSTIRLTAFHDRREFQVAEDEEERYGADAYWRWQWLPRTAVIPRVSWERIDFRDDRSDTIRGARISLAHLIGRKTQAGATIRRQERTSNESGNDYTENAIILEATRMF</sequence>